<dbReference type="PANTHER" id="PTHR11757">
    <property type="entry name" value="PROTEASE FAMILY S9A OLIGOPEPTIDASE"/>
    <property type="match status" value="1"/>
</dbReference>
<evidence type="ECO:0000313" key="3">
    <source>
        <dbReference type="EMBL" id="NJW55874.1"/>
    </source>
</evidence>
<organism evidence="3 4">
    <name type="scientific">Salinimicrobium oceani</name>
    <dbReference type="NCBI Taxonomy" id="2722702"/>
    <lineage>
        <taxon>Bacteria</taxon>
        <taxon>Pseudomonadati</taxon>
        <taxon>Bacteroidota</taxon>
        <taxon>Flavobacteriia</taxon>
        <taxon>Flavobacteriales</taxon>
        <taxon>Flavobacteriaceae</taxon>
        <taxon>Salinimicrobium</taxon>
    </lineage>
</organism>
<evidence type="ECO:0000259" key="2">
    <source>
        <dbReference type="Pfam" id="PF02897"/>
    </source>
</evidence>
<feature type="non-terminal residue" evidence="3">
    <location>
        <position position="1"/>
    </location>
</feature>
<dbReference type="PANTHER" id="PTHR11757:SF19">
    <property type="entry name" value="PROLYL ENDOPEPTIDASE-LIKE"/>
    <property type="match status" value="1"/>
</dbReference>
<accession>A0ABX1D872</accession>
<dbReference type="InterPro" id="IPR051543">
    <property type="entry name" value="Serine_Peptidase_S9A"/>
</dbReference>
<dbReference type="InterPro" id="IPR023302">
    <property type="entry name" value="Pept_S9A_N"/>
</dbReference>
<comment type="caution">
    <text evidence="3">The sequence shown here is derived from an EMBL/GenBank/DDBJ whole genome shotgun (WGS) entry which is preliminary data.</text>
</comment>
<name>A0ABX1D872_9FLAO</name>
<dbReference type="Gene3D" id="2.130.10.120">
    <property type="entry name" value="Prolyl oligopeptidase, N-terminal domain"/>
    <property type="match status" value="1"/>
</dbReference>
<proteinExistence type="inferred from homology"/>
<dbReference type="SUPFAM" id="SSF50993">
    <property type="entry name" value="Peptidase/esterase 'gauge' domain"/>
    <property type="match status" value="1"/>
</dbReference>
<evidence type="ECO:0000256" key="1">
    <source>
        <dbReference type="ARBA" id="ARBA00005228"/>
    </source>
</evidence>
<keyword evidence="4" id="KW-1185">Reference proteome</keyword>
<keyword evidence="3" id="KW-0378">Hydrolase</keyword>
<dbReference type="GO" id="GO:0004252">
    <property type="term" value="F:serine-type endopeptidase activity"/>
    <property type="evidence" value="ECO:0007669"/>
    <property type="project" value="UniProtKB-EC"/>
</dbReference>
<dbReference type="Proteomes" id="UP000703674">
    <property type="component" value="Unassembled WGS sequence"/>
</dbReference>
<dbReference type="EMBL" id="JAAVJR010001649">
    <property type="protein sequence ID" value="NJW55874.1"/>
    <property type="molecule type" value="Genomic_DNA"/>
</dbReference>
<feature type="non-terminal residue" evidence="3">
    <location>
        <position position="94"/>
    </location>
</feature>
<comment type="similarity">
    <text evidence="1">Belongs to the peptidase S9A family.</text>
</comment>
<feature type="domain" description="Peptidase S9A N-terminal" evidence="2">
    <location>
        <begin position="2"/>
        <end position="94"/>
    </location>
</feature>
<sequence length="94" mass="11156">TAKKNWKEVIPHRENVLLQGIEVFDNYLVINERGNALTQMRIIDQNTKDEHYLKFEEPAYVASFSMNPEFNTNKLRYMYSSFTTPVSTIEYNMK</sequence>
<dbReference type="EC" id="3.4.21.83" evidence="3"/>
<dbReference type="Pfam" id="PF02897">
    <property type="entry name" value="Peptidase_S9_N"/>
    <property type="match status" value="1"/>
</dbReference>
<protein>
    <submittedName>
        <fullName evidence="3">Oligopeptidase B</fullName>
        <ecNumber evidence="3">3.4.21.83</ecNumber>
    </submittedName>
</protein>
<gene>
    <name evidence="3" type="ORF">HC175_23455</name>
</gene>
<reference evidence="3 4" key="1">
    <citation type="submission" date="2020-03" db="EMBL/GenBank/DDBJ databases">
        <title>Salinimicrobium sp. nov, isolated from SCS.</title>
        <authorList>
            <person name="Cao W.R."/>
        </authorList>
    </citation>
    <scope>NUCLEOTIDE SEQUENCE [LARGE SCALE GENOMIC DNA]</scope>
    <source>
        <strain evidence="4">J15B91</strain>
    </source>
</reference>
<evidence type="ECO:0000313" key="4">
    <source>
        <dbReference type="Proteomes" id="UP000703674"/>
    </source>
</evidence>